<comment type="subcellular location">
    <subcellularLocation>
        <location evidence="1">Cell outer membrane</location>
        <topology evidence="1">Lipid-anchor</topology>
    </subcellularLocation>
</comment>
<dbReference type="PROSITE" id="PS51257">
    <property type="entry name" value="PROKAR_LIPOPROTEIN"/>
    <property type="match status" value="1"/>
</dbReference>
<keyword evidence="12 14" id="KW-0449">Lipoprotein</keyword>
<keyword evidence="13" id="KW-0812">Transmembrane</keyword>
<dbReference type="Proteomes" id="UP000588068">
    <property type="component" value="Unassembled WGS sequence"/>
</dbReference>
<sequence length="212" mass="23076">MAESRELRVLPAQVLFVLSRAVLAVVATVILISGCTHAPSRPLVAIPSDLNQLEQWQARGRIGVSSAAGGGSGSFQWQQRGDRADVEIRGPVGIGSVRLQVQGDAQDPHVTLETSDGVKLESQAAWDELETRLGAQVPAGRLRFWMLGIAAPGDHLWQGAAEQDAKILEQDGWRIDYQQYSDEPGAHVPVRMRASSGDTRVRIVVDRWQLGQ</sequence>
<gene>
    <name evidence="14" type="ORF">HNQ60_004747</name>
</gene>
<evidence type="ECO:0000256" key="5">
    <source>
        <dbReference type="ARBA" id="ARBA00022448"/>
    </source>
</evidence>
<keyword evidence="6" id="KW-0732">Signal</keyword>
<keyword evidence="5" id="KW-0813">Transport</keyword>
<evidence type="ECO:0000256" key="6">
    <source>
        <dbReference type="ARBA" id="ARBA00022729"/>
    </source>
</evidence>
<proteinExistence type="inferred from homology"/>
<dbReference type="InterPro" id="IPR004565">
    <property type="entry name" value="OM_lipoprot_LolB"/>
</dbReference>
<accession>A0A841HSJ1</accession>
<evidence type="ECO:0000256" key="13">
    <source>
        <dbReference type="SAM" id="Phobius"/>
    </source>
</evidence>
<comment type="caution">
    <text evidence="14">The sequence shown here is derived from an EMBL/GenBank/DDBJ whole genome shotgun (WGS) entry which is preliminary data.</text>
</comment>
<evidence type="ECO:0000256" key="4">
    <source>
        <dbReference type="ARBA" id="ARBA00016202"/>
    </source>
</evidence>
<dbReference type="Gene3D" id="2.50.20.10">
    <property type="entry name" value="Lipoprotein localisation LolA/LolB/LppX"/>
    <property type="match status" value="1"/>
</dbReference>
<evidence type="ECO:0000256" key="1">
    <source>
        <dbReference type="ARBA" id="ARBA00004459"/>
    </source>
</evidence>
<evidence type="ECO:0000256" key="9">
    <source>
        <dbReference type="ARBA" id="ARBA00023139"/>
    </source>
</evidence>
<keyword evidence="15" id="KW-1185">Reference proteome</keyword>
<evidence type="ECO:0000256" key="10">
    <source>
        <dbReference type="ARBA" id="ARBA00023186"/>
    </source>
</evidence>
<keyword evidence="11" id="KW-0998">Cell outer membrane</keyword>
<dbReference type="GO" id="GO:0015031">
    <property type="term" value="P:protein transport"/>
    <property type="evidence" value="ECO:0007669"/>
    <property type="project" value="UniProtKB-KW"/>
</dbReference>
<dbReference type="NCBIfam" id="TIGR00548">
    <property type="entry name" value="lolB"/>
    <property type="match status" value="1"/>
</dbReference>
<dbReference type="SUPFAM" id="SSF89392">
    <property type="entry name" value="Prokaryotic lipoproteins and lipoprotein localization factors"/>
    <property type="match status" value="1"/>
</dbReference>
<dbReference type="GO" id="GO:0009279">
    <property type="term" value="C:cell outer membrane"/>
    <property type="evidence" value="ECO:0007669"/>
    <property type="project" value="UniProtKB-SubCell"/>
</dbReference>
<evidence type="ECO:0000313" key="14">
    <source>
        <dbReference type="EMBL" id="MBB6095856.1"/>
    </source>
</evidence>
<evidence type="ECO:0000256" key="7">
    <source>
        <dbReference type="ARBA" id="ARBA00022927"/>
    </source>
</evidence>
<keyword evidence="10" id="KW-0143">Chaperone</keyword>
<keyword evidence="13" id="KW-1133">Transmembrane helix</keyword>
<protein>
    <recommendedName>
        <fullName evidence="4">Outer-membrane lipoprotein LolB</fullName>
    </recommendedName>
</protein>
<evidence type="ECO:0000256" key="3">
    <source>
        <dbReference type="ARBA" id="ARBA00011245"/>
    </source>
</evidence>
<keyword evidence="9" id="KW-0564">Palmitate</keyword>
<dbReference type="InterPro" id="IPR029046">
    <property type="entry name" value="LolA/LolB/LppX"/>
</dbReference>
<evidence type="ECO:0000313" key="15">
    <source>
        <dbReference type="Proteomes" id="UP000588068"/>
    </source>
</evidence>
<name>A0A841HSJ1_9GAMM</name>
<evidence type="ECO:0000256" key="2">
    <source>
        <dbReference type="ARBA" id="ARBA00009696"/>
    </source>
</evidence>
<dbReference type="Pfam" id="PF03550">
    <property type="entry name" value="LolB"/>
    <property type="match status" value="1"/>
</dbReference>
<organism evidence="14 15">
    <name type="scientific">Povalibacter uvarum</name>
    <dbReference type="NCBI Taxonomy" id="732238"/>
    <lineage>
        <taxon>Bacteria</taxon>
        <taxon>Pseudomonadati</taxon>
        <taxon>Pseudomonadota</taxon>
        <taxon>Gammaproteobacteria</taxon>
        <taxon>Steroidobacterales</taxon>
        <taxon>Steroidobacteraceae</taxon>
        <taxon>Povalibacter</taxon>
    </lineage>
</organism>
<feature type="transmembrane region" description="Helical" evidence="13">
    <location>
        <begin position="12"/>
        <end position="32"/>
    </location>
</feature>
<evidence type="ECO:0000256" key="12">
    <source>
        <dbReference type="ARBA" id="ARBA00023288"/>
    </source>
</evidence>
<dbReference type="AlphaFoldDB" id="A0A841HSJ1"/>
<dbReference type="CDD" id="cd16326">
    <property type="entry name" value="LolB"/>
    <property type="match status" value="1"/>
</dbReference>
<keyword evidence="8 13" id="KW-0472">Membrane</keyword>
<dbReference type="EMBL" id="JACHHZ010000006">
    <property type="protein sequence ID" value="MBB6095856.1"/>
    <property type="molecule type" value="Genomic_DNA"/>
</dbReference>
<keyword evidence="7" id="KW-0653">Protein transport</keyword>
<evidence type="ECO:0000256" key="11">
    <source>
        <dbReference type="ARBA" id="ARBA00023237"/>
    </source>
</evidence>
<dbReference type="RefSeq" id="WP_184335243.1">
    <property type="nucleotide sequence ID" value="NZ_JACHHZ010000006.1"/>
</dbReference>
<comment type="subunit">
    <text evidence="3">Monomer.</text>
</comment>
<reference evidence="14 15" key="1">
    <citation type="submission" date="2020-08" db="EMBL/GenBank/DDBJ databases">
        <title>Genomic Encyclopedia of Type Strains, Phase IV (KMG-IV): sequencing the most valuable type-strain genomes for metagenomic binning, comparative biology and taxonomic classification.</title>
        <authorList>
            <person name="Goeker M."/>
        </authorList>
    </citation>
    <scope>NUCLEOTIDE SEQUENCE [LARGE SCALE GENOMIC DNA]</scope>
    <source>
        <strain evidence="14 15">DSM 26723</strain>
    </source>
</reference>
<evidence type="ECO:0000256" key="8">
    <source>
        <dbReference type="ARBA" id="ARBA00023136"/>
    </source>
</evidence>
<comment type="similarity">
    <text evidence="2">Belongs to the LolB family.</text>
</comment>